<feature type="region of interest" description="Disordered" evidence="1">
    <location>
        <begin position="58"/>
        <end position="83"/>
    </location>
</feature>
<gene>
    <name evidence="2" type="ORF">XNOV1_A028585</name>
</gene>
<proteinExistence type="predicted"/>
<dbReference type="Proteomes" id="UP001178508">
    <property type="component" value="Chromosome 15"/>
</dbReference>
<organism evidence="2 3">
    <name type="scientific">Xyrichtys novacula</name>
    <name type="common">Pearly razorfish</name>
    <name type="synonym">Hemipteronotus novacula</name>
    <dbReference type="NCBI Taxonomy" id="13765"/>
    <lineage>
        <taxon>Eukaryota</taxon>
        <taxon>Metazoa</taxon>
        <taxon>Chordata</taxon>
        <taxon>Craniata</taxon>
        <taxon>Vertebrata</taxon>
        <taxon>Euteleostomi</taxon>
        <taxon>Actinopterygii</taxon>
        <taxon>Neopterygii</taxon>
        <taxon>Teleostei</taxon>
        <taxon>Neoteleostei</taxon>
        <taxon>Acanthomorphata</taxon>
        <taxon>Eupercaria</taxon>
        <taxon>Labriformes</taxon>
        <taxon>Labridae</taxon>
        <taxon>Xyrichtys</taxon>
    </lineage>
</organism>
<accession>A0AAV1GMT5</accession>
<dbReference type="EMBL" id="OY660878">
    <property type="protein sequence ID" value="CAJ1074515.1"/>
    <property type="molecule type" value="Genomic_DNA"/>
</dbReference>
<evidence type="ECO:0008006" key="4">
    <source>
        <dbReference type="Google" id="ProtNLM"/>
    </source>
</evidence>
<keyword evidence="3" id="KW-1185">Reference proteome</keyword>
<evidence type="ECO:0000256" key="1">
    <source>
        <dbReference type="SAM" id="MobiDB-lite"/>
    </source>
</evidence>
<sequence>MSEARPEPCFILLLLSPVAPVLRHNRLISTSHFLKKPFATEKHVLMADFRSGRTQLLRSRNNPNHVNHAVPRTAVKPADSTKY</sequence>
<protein>
    <recommendedName>
        <fullName evidence="4">Secreted protein</fullName>
    </recommendedName>
</protein>
<dbReference type="AlphaFoldDB" id="A0AAV1GMT5"/>
<reference evidence="2" key="1">
    <citation type="submission" date="2023-08" db="EMBL/GenBank/DDBJ databases">
        <authorList>
            <person name="Alioto T."/>
            <person name="Alioto T."/>
            <person name="Gomez Garrido J."/>
        </authorList>
    </citation>
    <scope>NUCLEOTIDE SEQUENCE</scope>
</reference>
<name>A0AAV1GMT5_XYRNO</name>
<evidence type="ECO:0000313" key="2">
    <source>
        <dbReference type="EMBL" id="CAJ1074515.1"/>
    </source>
</evidence>
<evidence type="ECO:0000313" key="3">
    <source>
        <dbReference type="Proteomes" id="UP001178508"/>
    </source>
</evidence>